<sequence length="133" mass="14808">MFEGSGMAAIILFVSWARGLPSNLNIRAAAVAVLRLLLTSLFYARDRALAQLSGKEENRMLLLTRREGENIMIGDGIQIQVLSVSEETGDVRIQIEAPDAVEAQSRNVDNEVTDHKPGPVITHKRRWRSLVTR</sequence>
<organism evidence="2 3">
    <name type="scientific">Pseudomonas syringae pv. spinaceae</name>
    <dbReference type="NCBI Taxonomy" id="264459"/>
    <lineage>
        <taxon>Bacteria</taxon>
        <taxon>Pseudomonadati</taxon>
        <taxon>Pseudomonadota</taxon>
        <taxon>Gammaproteobacteria</taxon>
        <taxon>Pseudomonadales</taxon>
        <taxon>Pseudomonadaceae</taxon>
        <taxon>Pseudomonas</taxon>
        <taxon>Pseudomonas syringae</taxon>
    </lineage>
</organism>
<dbReference type="GO" id="GO:0006109">
    <property type="term" value="P:regulation of carbohydrate metabolic process"/>
    <property type="evidence" value="ECO:0007669"/>
    <property type="project" value="InterPro"/>
</dbReference>
<dbReference type="GO" id="GO:0006402">
    <property type="term" value="P:mRNA catabolic process"/>
    <property type="evidence" value="ECO:0007669"/>
    <property type="project" value="InterPro"/>
</dbReference>
<accession>A0A0Q0CLC7</accession>
<proteinExistence type="predicted"/>
<dbReference type="Gene3D" id="2.60.40.4380">
    <property type="entry name" value="Translational regulator CsrA"/>
    <property type="match status" value="1"/>
</dbReference>
<keyword evidence="1" id="KW-0010">Activator</keyword>
<dbReference type="AlphaFoldDB" id="A0A0Q0CLC7"/>
<dbReference type="InterPro" id="IPR003751">
    <property type="entry name" value="CsrA"/>
</dbReference>
<dbReference type="GO" id="GO:0003723">
    <property type="term" value="F:RNA binding"/>
    <property type="evidence" value="ECO:0007669"/>
    <property type="project" value="InterPro"/>
</dbReference>
<evidence type="ECO:0000256" key="1">
    <source>
        <dbReference type="ARBA" id="ARBA00023159"/>
    </source>
</evidence>
<evidence type="ECO:0008006" key="4">
    <source>
        <dbReference type="Google" id="ProtNLM"/>
    </source>
</evidence>
<dbReference type="SUPFAM" id="SSF117130">
    <property type="entry name" value="CsrA-like"/>
    <property type="match status" value="1"/>
</dbReference>
<name>A0A0Q0CLC7_PSESX</name>
<dbReference type="PATRIC" id="fig|264459.3.peg.348"/>
<protein>
    <recommendedName>
        <fullName evidence="4">Carbon storage regulator</fullName>
    </recommendedName>
</protein>
<evidence type="ECO:0000313" key="2">
    <source>
        <dbReference type="EMBL" id="KPY60779.1"/>
    </source>
</evidence>
<evidence type="ECO:0000313" key="3">
    <source>
        <dbReference type="Proteomes" id="UP000050384"/>
    </source>
</evidence>
<gene>
    <name evidence="2" type="ORF">ALO94_00204</name>
</gene>
<dbReference type="EMBL" id="LJRI01001454">
    <property type="protein sequence ID" value="KPY60779.1"/>
    <property type="molecule type" value="Genomic_DNA"/>
</dbReference>
<dbReference type="Proteomes" id="UP000050384">
    <property type="component" value="Unassembled WGS sequence"/>
</dbReference>
<reference evidence="2 3" key="1">
    <citation type="submission" date="2015-09" db="EMBL/GenBank/DDBJ databases">
        <title>Genome announcement of multiple Pseudomonas syringae strains.</title>
        <authorList>
            <person name="Thakur S."/>
            <person name="Wang P.W."/>
            <person name="Gong Y."/>
            <person name="Weir B.S."/>
            <person name="Guttman D.S."/>
        </authorList>
    </citation>
    <scope>NUCLEOTIDE SEQUENCE [LARGE SCALE GENOMIC DNA]</scope>
    <source>
        <strain evidence="2 3">ICMP16929</strain>
    </source>
</reference>
<dbReference type="InterPro" id="IPR036107">
    <property type="entry name" value="CsrA_sf"/>
</dbReference>
<comment type="caution">
    <text evidence="2">The sequence shown here is derived from an EMBL/GenBank/DDBJ whole genome shotgun (WGS) entry which is preliminary data.</text>
</comment>
<dbReference type="Pfam" id="PF02599">
    <property type="entry name" value="CsrA"/>
    <property type="match status" value="1"/>
</dbReference>